<name>A0AAN7W0T6_9SACH</name>
<organism evidence="12 13">
    <name type="scientific">Arxiozyma heterogenica</name>
    <dbReference type="NCBI Taxonomy" id="278026"/>
    <lineage>
        <taxon>Eukaryota</taxon>
        <taxon>Fungi</taxon>
        <taxon>Dikarya</taxon>
        <taxon>Ascomycota</taxon>
        <taxon>Saccharomycotina</taxon>
        <taxon>Saccharomycetes</taxon>
        <taxon>Saccharomycetales</taxon>
        <taxon>Saccharomycetaceae</taxon>
        <taxon>Arxiozyma</taxon>
    </lineage>
</organism>
<dbReference type="Gene3D" id="1.20.120.1010">
    <property type="match status" value="1"/>
</dbReference>
<proteinExistence type="inferred from homology"/>
<dbReference type="PROSITE" id="PS51044">
    <property type="entry name" value="ZF_SP_RING"/>
    <property type="match status" value="1"/>
</dbReference>
<accession>A0AAN7W0T6</accession>
<dbReference type="GO" id="GO:0030915">
    <property type="term" value="C:Smc5-Smc6 complex"/>
    <property type="evidence" value="ECO:0007669"/>
    <property type="project" value="InterPro"/>
</dbReference>
<keyword evidence="4" id="KW-0808">Transferase</keyword>
<keyword evidence="8" id="KW-0862">Zinc</keyword>
<gene>
    <name evidence="12" type="ORF">RI543_004387</name>
</gene>
<evidence type="ECO:0000256" key="7">
    <source>
        <dbReference type="ARBA" id="ARBA00022786"/>
    </source>
</evidence>
<evidence type="ECO:0000313" key="13">
    <source>
        <dbReference type="Proteomes" id="UP001306508"/>
    </source>
</evidence>
<evidence type="ECO:0000256" key="5">
    <source>
        <dbReference type="ARBA" id="ARBA00022723"/>
    </source>
</evidence>
<evidence type="ECO:0000259" key="11">
    <source>
        <dbReference type="PROSITE" id="PS51044"/>
    </source>
</evidence>
<evidence type="ECO:0000256" key="2">
    <source>
        <dbReference type="ARBA" id="ARBA00004718"/>
    </source>
</evidence>
<comment type="caution">
    <text evidence="12">The sequence shown here is derived from an EMBL/GenBank/DDBJ whole genome shotgun (WGS) entry which is preliminary data.</text>
</comment>
<dbReference type="CDD" id="cd16651">
    <property type="entry name" value="SPL-RING_NSE2"/>
    <property type="match status" value="1"/>
</dbReference>
<comment type="subcellular location">
    <subcellularLocation>
        <location evidence="1">Nucleus</location>
    </subcellularLocation>
</comment>
<dbReference type="GO" id="GO:0016925">
    <property type="term" value="P:protein sumoylation"/>
    <property type="evidence" value="ECO:0007669"/>
    <property type="project" value="TreeGrafter"/>
</dbReference>
<evidence type="ECO:0000256" key="1">
    <source>
        <dbReference type="ARBA" id="ARBA00004123"/>
    </source>
</evidence>
<dbReference type="Pfam" id="PF22326">
    <property type="entry name" value="MMS21_N"/>
    <property type="match status" value="1"/>
</dbReference>
<evidence type="ECO:0000256" key="8">
    <source>
        <dbReference type="ARBA" id="ARBA00022833"/>
    </source>
</evidence>
<dbReference type="GO" id="GO:0005634">
    <property type="term" value="C:nucleus"/>
    <property type="evidence" value="ECO:0007669"/>
    <property type="project" value="UniProtKB-SubCell"/>
</dbReference>
<evidence type="ECO:0000256" key="10">
    <source>
        <dbReference type="PROSITE-ProRule" id="PRU00452"/>
    </source>
</evidence>
<dbReference type="GO" id="GO:0061665">
    <property type="term" value="F:SUMO ligase activity"/>
    <property type="evidence" value="ECO:0007669"/>
    <property type="project" value="TreeGrafter"/>
</dbReference>
<dbReference type="SUPFAM" id="SSF57850">
    <property type="entry name" value="RING/U-box"/>
    <property type="match status" value="1"/>
</dbReference>
<evidence type="ECO:0000256" key="6">
    <source>
        <dbReference type="ARBA" id="ARBA00022771"/>
    </source>
</evidence>
<dbReference type="AlphaFoldDB" id="A0AAN7W0T6"/>
<dbReference type="InterPro" id="IPR026846">
    <property type="entry name" value="Nse2(Mms21)"/>
</dbReference>
<dbReference type="EMBL" id="JAWIZZ010000053">
    <property type="protein sequence ID" value="KAK5778716.1"/>
    <property type="molecule type" value="Genomic_DNA"/>
</dbReference>
<dbReference type="Pfam" id="PF11789">
    <property type="entry name" value="zf-Nse"/>
    <property type="match status" value="1"/>
</dbReference>
<keyword evidence="5" id="KW-0479">Metal-binding</keyword>
<dbReference type="InterPro" id="IPR004181">
    <property type="entry name" value="Znf_MIZ"/>
</dbReference>
<evidence type="ECO:0000256" key="3">
    <source>
        <dbReference type="ARBA" id="ARBA00008212"/>
    </source>
</evidence>
<keyword evidence="6 10" id="KW-0863">Zinc-finger</keyword>
<sequence>MSLDTLPKNLPIHPKAARYLHDVTLNDYSKYLKQCQTELNSTLNQIIDTTLFLDDDLPSALLQSLEDANNNLQDQYCQWKISQNTLQEAKNQYRNDSDKYERITELADWQNYVNPKNTLKGPKSLLDYYKETLDKNQSSTTLSTTKLDEKDKTATLLKILPQVWKDPTAVIRDDKSTNEEEDDIKIEGGSIELICPITCKPFEIPMISKKCGHTFDKQGIITYLGGPHSRASKDCPQTGCSKSVSISDFEIDEVMKLRCQIAMSLKRKQKTNSDSNSIDII</sequence>
<dbReference type="PANTHER" id="PTHR21330">
    <property type="entry name" value="E3 SUMO-PROTEIN LIGASE NSE2"/>
    <property type="match status" value="1"/>
</dbReference>
<keyword evidence="9" id="KW-0539">Nucleus</keyword>
<dbReference type="Proteomes" id="UP001306508">
    <property type="component" value="Unassembled WGS sequence"/>
</dbReference>
<protein>
    <recommendedName>
        <fullName evidence="11">SP-RING-type domain-containing protein</fullName>
    </recommendedName>
</protein>
<dbReference type="PANTHER" id="PTHR21330:SF1">
    <property type="entry name" value="E3 SUMO-PROTEIN LIGASE NSE2"/>
    <property type="match status" value="1"/>
</dbReference>
<dbReference type="GO" id="GO:0008270">
    <property type="term" value="F:zinc ion binding"/>
    <property type="evidence" value="ECO:0007669"/>
    <property type="project" value="UniProtKB-KW"/>
</dbReference>
<comment type="similarity">
    <text evidence="3">Belongs to the NSE2 family.</text>
</comment>
<evidence type="ECO:0000256" key="9">
    <source>
        <dbReference type="ARBA" id="ARBA00023242"/>
    </source>
</evidence>
<evidence type="ECO:0000313" key="12">
    <source>
        <dbReference type="EMBL" id="KAK5778716.1"/>
    </source>
</evidence>
<dbReference type="InterPro" id="IPR054753">
    <property type="entry name" value="MMS21_N"/>
</dbReference>
<dbReference type="Gene3D" id="3.30.40.10">
    <property type="entry name" value="Zinc/RING finger domain, C3HC4 (zinc finger)"/>
    <property type="match status" value="1"/>
</dbReference>
<dbReference type="InterPro" id="IPR013083">
    <property type="entry name" value="Znf_RING/FYVE/PHD"/>
</dbReference>
<keyword evidence="7" id="KW-0833">Ubl conjugation pathway</keyword>
<keyword evidence="13" id="KW-1185">Reference proteome</keyword>
<reference evidence="13" key="1">
    <citation type="submission" date="2023-07" db="EMBL/GenBank/DDBJ databases">
        <title>A draft genome of Kazachstania heterogenica Y-27499.</title>
        <authorList>
            <person name="Donic C."/>
            <person name="Kralova J.S."/>
            <person name="Fidel L."/>
            <person name="Ben-Dor S."/>
            <person name="Jung S."/>
        </authorList>
    </citation>
    <scope>NUCLEOTIDE SEQUENCE [LARGE SCALE GENOMIC DNA]</scope>
    <source>
        <strain evidence="13">Y27499</strain>
    </source>
</reference>
<evidence type="ECO:0000256" key="4">
    <source>
        <dbReference type="ARBA" id="ARBA00022679"/>
    </source>
</evidence>
<feature type="domain" description="SP-RING-type" evidence="11">
    <location>
        <begin position="180"/>
        <end position="264"/>
    </location>
</feature>
<comment type="pathway">
    <text evidence="2">Protein modification; protein sumoylation.</text>
</comment>
<dbReference type="GO" id="GO:0000724">
    <property type="term" value="P:double-strand break repair via homologous recombination"/>
    <property type="evidence" value="ECO:0007669"/>
    <property type="project" value="InterPro"/>
</dbReference>